<evidence type="ECO:0008006" key="3">
    <source>
        <dbReference type="Google" id="ProtNLM"/>
    </source>
</evidence>
<name>A0A2S5SUS0_9BURK</name>
<dbReference type="InterPro" id="IPR032556">
    <property type="entry name" value="DUF4936"/>
</dbReference>
<evidence type="ECO:0000313" key="2">
    <source>
        <dbReference type="Proteomes" id="UP000238605"/>
    </source>
</evidence>
<dbReference type="AlphaFoldDB" id="A0A2S5SUS0"/>
<organism evidence="1 2">
    <name type="scientific">Caldimonas caldifontis</name>
    <dbReference type="NCBI Taxonomy" id="1452508"/>
    <lineage>
        <taxon>Bacteria</taxon>
        <taxon>Pseudomonadati</taxon>
        <taxon>Pseudomonadota</taxon>
        <taxon>Betaproteobacteria</taxon>
        <taxon>Burkholderiales</taxon>
        <taxon>Sphaerotilaceae</taxon>
        <taxon>Caldimonas</taxon>
    </lineage>
</organism>
<accession>A0A2S5SUS0</accession>
<dbReference type="EMBL" id="PSNX01000007">
    <property type="protein sequence ID" value="PPE66480.1"/>
    <property type="molecule type" value="Genomic_DNA"/>
</dbReference>
<dbReference type="OrthoDB" id="8527613at2"/>
<reference evidence="1 2" key="1">
    <citation type="submission" date="2018-02" db="EMBL/GenBank/DDBJ databases">
        <title>Reclassifiation of [Polyangium] brachysporum DSM 7029 as Guopingzhaonella breviflexa gen. nov., sp. nov., a member of the family Comamonadaceae.</title>
        <authorList>
            <person name="Tang B."/>
        </authorList>
    </citation>
    <scope>NUCLEOTIDE SEQUENCE [LARGE SCALE GENOMIC DNA]</scope>
    <source>
        <strain evidence="1 2">BCRC 80649</strain>
    </source>
</reference>
<evidence type="ECO:0000313" key="1">
    <source>
        <dbReference type="EMBL" id="PPE66480.1"/>
    </source>
</evidence>
<dbReference type="Proteomes" id="UP000238605">
    <property type="component" value="Unassembled WGS sequence"/>
</dbReference>
<protein>
    <recommendedName>
        <fullName evidence="3">DUF4936 domain-containing protein</fullName>
    </recommendedName>
</protein>
<proteinExistence type="predicted"/>
<keyword evidence="2" id="KW-1185">Reference proteome</keyword>
<sequence length="130" mass="13792">MGTAALPPADRHLNACAVTSATPGSSADPAGTGGARTLFIYYRVASSQAAAARPAVEALQDRLREALPGLQTQLLRRPEEKDGQQTWMEIYSHPQGVSPQAQDRIEAAARELQALCPGPRHVEVFVACAS</sequence>
<comment type="caution">
    <text evidence="1">The sequence shown here is derived from an EMBL/GenBank/DDBJ whole genome shotgun (WGS) entry which is preliminary data.</text>
</comment>
<dbReference type="Pfam" id="PF16290">
    <property type="entry name" value="DUF4936"/>
    <property type="match status" value="1"/>
</dbReference>
<gene>
    <name evidence="1" type="ORF">C1704_09235</name>
</gene>